<evidence type="ECO:0000313" key="2">
    <source>
        <dbReference type="Proteomes" id="UP000887566"/>
    </source>
</evidence>
<reference evidence="3" key="1">
    <citation type="submission" date="2022-11" db="UniProtKB">
        <authorList>
            <consortium name="WormBaseParasite"/>
        </authorList>
    </citation>
    <scope>IDENTIFICATION</scope>
</reference>
<protein>
    <submittedName>
        <fullName evidence="3">G-protein coupled receptors family 1 profile domain-containing protein</fullName>
    </submittedName>
</protein>
<keyword evidence="1" id="KW-1133">Transmembrane helix</keyword>
<dbReference type="AlphaFoldDB" id="A0A914W5N9"/>
<keyword evidence="1" id="KW-0472">Membrane</keyword>
<dbReference type="Proteomes" id="UP000887566">
    <property type="component" value="Unplaced"/>
</dbReference>
<sequence length="172" mass="19097">MVSSILTLGIAWDRLHALLRPVTYRSVNHKRQMIIFLTIGIIVGLIIMSINLIDGDVHRVNPGCAAGGCFWSEKFRVVWTVGAIIINCITTSCTIALIVKVRQHQKFVLARQAATRVSTEREENVFMRIHAPHAGNPDTSYNDFLNKLADLLCAQCSTTTMVLDDFNAVISS</sequence>
<keyword evidence="1" id="KW-0812">Transmembrane</keyword>
<accession>A0A914W5N9</accession>
<dbReference type="InterPro" id="IPR052322">
    <property type="entry name" value="Mito_rRNA_Mtase_NSUN4"/>
</dbReference>
<proteinExistence type="predicted"/>
<dbReference type="WBParaSite" id="PSAMB.scaffold3239size19134.g20876.t1">
    <property type="protein sequence ID" value="PSAMB.scaffold3239size19134.g20876.t1"/>
    <property type="gene ID" value="PSAMB.scaffold3239size19134.g20876"/>
</dbReference>
<keyword evidence="2" id="KW-1185">Reference proteome</keyword>
<dbReference type="PANTHER" id="PTHR46955:SF3">
    <property type="entry name" value="G_PROTEIN_RECEP_F1_2 DOMAIN-CONTAINING PROTEIN"/>
    <property type="match status" value="1"/>
</dbReference>
<feature type="transmembrane region" description="Helical" evidence="1">
    <location>
        <begin position="34"/>
        <end position="53"/>
    </location>
</feature>
<organism evidence="2 3">
    <name type="scientific">Plectus sambesii</name>
    <dbReference type="NCBI Taxonomy" id="2011161"/>
    <lineage>
        <taxon>Eukaryota</taxon>
        <taxon>Metazoa</taxon>
        <taxon>Ecdysozoa</taxon>
        <taxon>Nematoda</taxon>
        <taxon>Chromadorea</taxon>
        <taxon>Plectida</taxon>
        <taxon>Plectina</taxon>
        <taxon>Plectoidea</taxon>
        <taxon>Plectidae</taxon>
        <taxon>Plectus</taxon>
    </lineage>
</organism>
<evidence type="ECO:0000313" key="3">
    <source>
        <dbReference type="WBParaSite" id="PSAMB.scaffold3239size19134.g20876.t1"/>
    </source>
</evidence>
<name>A0A914W5N9_9BILA</name>
<dbReference type="InterPro" id="IPR019424">
    <property type="entry name" value="7TM_GPCR_Srsx"/>
</dbReference>
<dbReference type="PANTHER" id="PTHR46955">
    <property type="entry name" value="PROTEIN CBG01349-RELATED"/>
    <property type="match status" value="1"/>
</dbReference>
<dbReference type="Pfam" id="PF10320">
    <property type="entry name" value="7TM_GPCR_Srsx"/>
    <property type="match status" value="1"/>
</dbReference>
<dbReference type="Gene3D" id="1.20.1070.10">
    <property type="entry name" value="Rhodopsin 7-helix transmembrane proteins"/>
    <property type="match status" value="1"/>
</dbReference>
<feature type="transmembrane region" description="Helical" evidence="1">
    <location>
        <begin position="77"/>
        <end position="99"/>
    </location>
</feature>
<evidence type="ECO:0000256" key="1">
    <source>
        <dbReference type="SAM" id="Phobius"/>
    </source>
</evidence>
<dbReference type="SUPFAM" id="SSF81321">
    <property type="entry name" value="Family A G protein-coupled receptor-like"/>
    <property type="match status" value="1"/>
</dbReference>
<dbReference type="CDD" id="cd00637">
    <property type="entry name" value="7tm_classA_rhodopsin-like"/>
    <property type="match status" value="1"/>
</dbReference>